<keyword evidence="1" id="KW-0813">Transport</keyword>
<dbReference type="PANTHER" id="PTHR24220:SF685">
    <property type="entry name" value="ABC TRANSPORTER RELATED"/>
    <property type="match status" value="1"/>
</dbReference>
<dbReference type="PROSITE" id="PS50893">
    <property type="entry name" value="ABC_TRANSPORTER_2"/>
    <property type="match status" value="1"/>
</dbReference>
<feature type="domain" description="ABC transporter" evidence="4">
    <location>
        <begin position="5"/>
        <end position="242"/>
    </location>
</feature>
<dbReference type="CDD" id="cd03255">
    <property type="entry name" value="ABC_MJ0796_LolCDE_FtsE"/>
    <property type="match status" value="1"/>
</dbReference>
<reference evidence="6" key="1">
    <citation type="journal article" date="2019" name="Int. J. Syst. Evol. Microbiol.">
        <title>The Global Catalogue of Microorganisms (GCM) 10K type strain sequencing project: providing services to taxonomists for standard genome sequencing and annotation.</title>
        <authorList>
            <consortium name="The Broad Institute Genomics Platform"/>
            <consortium name="The Broad Institute Genome Sequencing Center for Infectious Disease"/>
            <person name="Wu L."/>
            <person name="Ma J."/>
        </authorList>
    </citation>
    <scope>NUCLEOTIDE SEQUENCE [LARGE SCALE GENOMIC DNA]</scope>
    <source>
        <strain evidence="6">IBRC-M 10908</strain>
    </source>
</reference>
<keyword evidence="3 5" id="KW-0067">ATP-binding</keyword>
<dbReference type="PROSITE" id="PS00211">
    <property type="entry name" value="ABC_TRANSPORTER_1"/>
    <property type="match status" value="1"/>
</dbReference>
<dbReference type="Pfam" id="PF00005">
    <property type="entry name" value="ABC_tran"/>
    <property type="match status" value="1"/>
</dbReference>
<dbReference type="GO" id="GO:0005524">
    <property type="term" value="F:ATP binding"/>
    <property type="evidence" value="ECO:0007669"/>
    <property type="project" value="UniProtKB-KW"/>
</dbReference>
<dbReference type="EMBL" id="JBHSDK010000018">
    <property type="protein sequence ID" value="MFC4336261.1"/>
    <property type="molecule type" value="Genomic_DNA"/>
</dbReference>
<dbReference type="InterPro" id="IPR015854">
    <property type="entry name" value="ABC_transpr_LolD-like"/>
</dbReference>
<evidence type="ECO:0000256" key="2">
    <source>
        <dbReference type="ARBA" id="ARBA00022741"/>
    </source>
</evidence>
<dbReference type="PANTHER" id="PTHR24220">
    <property type="entry name" value="IMPORT ATP-BINDING PROTEIN"/>
    <property type="match status" value="1"/>
</dbReference>
<dbReference type="InterPro" id="IPR003593">
    <property type="entry name" value="AAA+_ATPase"/>
</dbReference>
<dbReference type="Proteomes" id="UP001595823">
    <property type="component" value="Unassembled WGS sequence"/>
</dbReference>
<evidence type="ECO:0000256" key="3">
    <source>
        <dbReference type="ARBA" id="ARBA00022840"/>
    </source>
</evidence>
<name>A0ABV8U0C8_9ACTN</name>
<dbReference type="InterPro" id="IPR027417">
    <property type="entry name" value="P-loop_NTPase"/>
</dbReference>
<keyword evidence="6" id="KW-1185">Reference proteome</keyword>
<proteinExistence type="predicted"/>
<comment type="caution">
    <text evidence="5">The sequence shown here is derived from an EMBL/GenBank/DDBJ whole genome shotgun (WGS) entry which is preliminary data.</text>
</comment>
<evidence type="ECO:0000313" key="5">
    <source>
        <dbReference type="EMBL" id="MFC4336261.1"/>
    </source>
</evidence>
<dbReference type="InterPro" id="IPR003439">
    <property type="entry name" value="ABC_transporter-like_ATP-bd"/>
</dbReference>
<dbReference type="SUPFAM" id="SSF52540">
    <property type="entry name" value="P-loop containing nucleoside triphosphate hydrolases"/>
    <property type="match status" value="1"/>
</dbReference>
<dbReference type="RefSeq" id="WP_380621982.1">
    <property type="nucleotide sequence ID" value="NZ_JBHSDK010000018.1"/>
</dbReference>
<gene>
    <name evidence="5" type="ORF">ACFPET_13725</name>
</gene>
<evidence type="ECO:0000256" key="1">
    <source>
        <dbReference type="ARBA" id="ARBA00022448"/>
    </source>
</evidence>
<dbReference type="SMART" id="SM00382">
    <property type="entry name" value="AAA"/>
    <property type="match status" value="1"/>
</dbReference>
<evidence type="ECO:0000313" key="6">
    <source>
        <dbReference type="Proteomes" id="UP001595823"/>
    </source>
</evidence>
<dbReference type="InterPro" id="IPR017911">
    <property type="entry name" value="MacB-like_ATP-bd"/>
</dbReference>
<keyword evidence="2" id="KW-0547">Nucleotide-binding</keyword>
<accession>A0ABV8U0C8</accession>
<sequence>MNAALRLDRVSKVYRDGEEATVALDGLSLEVPRGSFLSVMGPSGSGKSTLMHCAAGLDTPTSGTVHIGDTEVSRLNETKRTLLRRGKVGFVFQSYNLVPALTVQDNITLPLRLAGTPSDPAWLRLLAERAGIDHLLHRRPAQLSGGQQQRAALIRALAVRPEVVFADEPTGALDMETSAGILALLSEMVAEFGQTTVMVTHDPVAAAWTHRAVLMADGAIRGIVPGPTAEGLAGALGAERGRRVL</sequence>
<dbReference type="Gene3D" id="3.40.50.300">
    <property type="entry name" value="P-loop containing nucleotide triphosphate hydrolases"/>
    <property type="match status" value="1"/>
</dbReference>
<organism evidence="5 6">
    <name type="scientific">Salininema proteolyticum</name>
    <dbReference type="NCBI Taxonomy" id="1607685"/>
    <lineage>
        <taxon>Bacteria</taxon>
        <taxon>Bacillati</taxon>
        <taxon>Actinomycetota</taxon>
        <taxon>Actinomycetes</taxon>
        <taxon>Glycomycetales</taxon>
        <taxon>Glycomycetaceae</taxon>
        <taxon>Salininema</taxon>
    </lineage>
</organism>
<dbReference type="InterPro" id="IPR017871">
    <property type="entry name" value="ABC_transporter-like_CS"/>
</dbReference>
<protein>
    <submittedName>
        <fullName evidence="5">ABC transporter ATP-binding protein</fullName>
    </submittedName>
</protein>
<evidence type="ECO:0000259" key="4">
    <source>
        <dbReference type="PROSITE" id="PS50893"/>
    </source>
</evidence>